<accession>A0AAJ5D6J6</accession>
<name>A0AAJ5D6J6_9RALS</name>
<dbReference type="EMBL" id="UGVE01000002">
    <property type="protein sequence ID" value="SUE35633.1"/>
    <property type="molecule type" value="Genomic_DNA"/>
</dbReference>
<dbReference type="InterPro" id="IPR021733">
    <property type="entry name" value="DUF3304"/>
</dbReference>
<feature type="signal peptide" evidence="1">
    <location>
        <begin position="1"/>
        <end position="29"/>
    </location>
</feature>
<proteinExistence type="predicted"/>
<reference evidence="2 3" key="1">
    <citation type="submission" date="2018-06" db="EMBL/GenBank/DDBJ databases">
        <authorList>
            <consortium name="Pathogen Informatics"/>
            <person name="Doyle S."/>
        </authorList>
    </citation>
    <scope>NUCLEOTIDE SEQUENCE [LARGE SCALE GENOMIC DNA]</scope>
    <source>
        <strain evidence="2 3">NCTC10894</strain>
    </source>
</reference>
<keyword evidence="1" id="KW-0732">Signal</keyword>
<dbReference type="RefSeq" id="WP_017513003.1">
    <property type="nucleotide sequence ID" value="NZ_BAAAEC010000011.1"/>
</dbReference>
<evidence type="ECO:0000256" key="1">
    <source>
        <dbReference type="SAM" id="SignalP"/>
    </source>
</evidence>
<evidence type="ECO:0000313" key="2">
    <source>
        <dbReference type="EMBL" id="SUE35633.1"/>
    </source>
</evidence>
<sequence>MKIRTWMALVLVVLATLSAGCKPAEQANAAQQDEDLGLEVRVLNYMDEGLDIVYVNGVWVGSEKRHAGGFGVAGAIGVPRKWHPGLTVEVEWQDDTLYRKDHDATYKAQVPVEPYPDGDPSSLWLAFYPGKKIRAIASRYTPLNPKFPGGLKYPEDACMADKACAAKFYPERMASSSQER</sequence>
<dbReference type="PROSITE" id="PS51257">
    <property type="entry name" value="PROKAR_LIPOPROTEIN"/>
    <property type="match status" value="1"/>
</dbReference>
<gene>
    <name evidence="2" type="ORF">NCTC10894_03648</name>
</gene>
<dbReference type="Pfam" id="PF11745">
    <property type="entry name" value="DUF3304"/>
    <property type="match status" value="1"/>
</dbReference>
<organism evidence="2 3">
    <name type="scientific">Ralstonia mannitolilytica</name>
    <dbReference type="NCBI Taxonomy" id="105219"/>
    <lineage>
        <taxon>Bacteria</taxon>
        <taxon>Pseudomonadati</taxon>
        <taxon>Pseudomonadota</taxon>
        <taxon>Betaproteobacteria</taxon>
        <taxon>Burkholderiales</taxon>
        <taxon>Burkholderiaceae</taxon>
        <taxon>Ralstonia</taxon>
    </lineage>
</organism>
<feature type="chain" id="PRO_5042542118" evidence="1">
    <location>
        <begin position="30"/>
        <end position="180"/>
    </location>
</feature>
<evidence type="ECO:0000313" key="3">
    <source>
        <dbReference type="Proteomes" id="UP000255008"/>
    </source>
</evidence>
<dbReference type="Proteomes" id="UP000255008">
    <property type="component" value="Unassembled WGS sequence"/>
</dbReference>
<comment type="caution">
    <text evidence="2">The sequence shown here is derived from an EMBL/GenBank/DDBJ whole genome shotgun (WGS) entry which is preliminary data.</text>
</comment>
<protein>
    <submittedName>
        <fullName evidence="2">Protein of uncharacterized function (DUF3304)</fullName>
    </submittedName>
</protein>
<dbReference type="AlphaFoldDB" id="A0AAJ5D6J6"/>